<dbReference type="EMBL" id="JBFOLJ010000002">
    <property type="protein sequence ID" value="KAL2552798.1"/>
    <property type="molecule type" value="Genomic_DNA"/>
</dbReference>
<evidence type="ECO:0000313" key="2">
    <source>
        <dbReference type="Proteomes" id="UP001604277"/>
    </source>
</evidence>
<sequence length="105" mass="11681">MDTVLTNGALLAVGTGRPRGRYLFVLWRFVTGAKTEPIKTKKKSDEEFGDRLKLESELYQLHQEPSQSIAGFHSQVRRSIDGCSHGGNLQKCVPWCNLQVGHGPT</sequence>
<dbReference type="Proteomes" id="UP001604277">
    <property type="component" value="Unassembled WGS sequence"/>
</dbReference>
<name>A0ABD1WVW3_9LAMI</name>
<proteinExistence type="predicted"/>
<keyword evidence="2" id="KW-1185">Reference proteome</keyword>
<reference evidence="2" key="1">
    <citation type="submission" date="2024-07" db="EMBL/GenBank/DDBJ databases">
        <title>Two chromosome-level genome assemblies of Korean endemic species Abeliophyllum distichum and Forsythia ovata (Oleaceae).</title>
        <authorList>
            <person name="Jang H."/>
        </authorList>
    </citation>
    <scope>NUCLEOTIDE SEQUENCE [LARGE SCALE GENOMIC DNA]</scope>
</reference>
<gene>
    <name evidence="1" type="ORF">Fot_06417</name>
</gene>
<protein>
    <submittedName>
        <fullName evidence="1">Uncharacterized protein</fullName>
    </submittedName>
</protein>
<evidence type="ECO:0000313" key="1">
    <source>
        <dbReference type="EMBL" id="KAL2552798.1"/>
    </source>
</evidence>
<organism evidence="1 2">
    <name type="scientific">Forsythia ovata</name>
    <dbReference type="NCBI Taxonomy" id="205694"/>
    <lineage>
        <taxon>Eukaryota</taxon>
        <taxon>Viridiplantae</taxon>
        <taxon>Streptophyta</taxon>
        <taxon>Embryophyta</taxon>
        <taxon>Tracheophyta</taxon>
        <taxon>Spermatophyta</taxon>
        <taxon>Magnoliopsida</taxon>
        <taxon>eudicotyledons</taxon>
        <taxon>Gunneridae</taxon>
        <taxon>Pentapetalae</taxon>
        <taxon>asterids</taxon>
        <taxon>lamiids</taxon>
        <taxon>Lamiales</taxon>
        <taxon>Oleaceae</taxon>
        <taxon>Forsythieae</taxon>
        <taxon>Forsythia</taxon>
    </lineage>
</organism>
<comment type="caution">
    <text evidence="1">The sequence shown here is derived from an EMBL/GenBank/DDBJ whole genome shotgun (WGS) entry which is preliminary data.</text>
</comment>
<dbReference type="AlphaFoldDB" id="A0ABD1WVW3"/>
<accession>A0ABD1WVW3</accession>